<evidence type="ECO:0000256" key="5">
    <source>
        <dbReference type="ARBA" id="ARBA00022679"/>
    </source>
</evidence>
<dbReference type="SUPFAM" id="SSF52058">
    <property type="entry name" value="L domain-like"/>
    <property type="match status" value="1"/>
</dbReference>
<accession>A0AAN0JWV5</accession>
<dbReference type="InterPro" id="IPR032171">
    <property type="entry name" value="COR-A"/>
</dbReference>
<keyword evidence="6" id="KW-0677">Repeat</keyword>
<reference evidence="16" key="2">
    <citation type="submission" date="2024-06" db="UniProtKB">
        <authorList>
            <consortium name="EnsemblMetazoa"/>
        </authorList>
    </citation>
    <scope>IDENTIFICATION</scope>
</reference>
<dbReference type="GO" id="GO:0009966">
    <property type="term" value="P:regulation of signal transduction"/>
    <property type="evidence" value="ECO:0007669"/>
    <property type="project" value="UniProtKB-ARBA"/>
</dbReference>
<dbReference type="PROSITE" id="PS51424">
    <property type="entry name" value="ROC"/>
    <property type="match status" value="1"/>
</dbReference>
<keyword evidence="9 13" id="KW-0067">ATP-binding</keyword>
<dbReference type="PROSITE" id="PS00107">
    <property type="entry name" value="PROTEIN_KINASE_ATP"/>
    <property type="match status" value="1"/>
</dbReference>
<dbReference type="KEGG" id="aqu:100641317"/>
<evidence type="ECO:0000256" key="6">
    <source>
        <dbReference type="ARBA" id="ARBA00022737"/>
    </source>
</evidence>
<feature type="repeat" description="ANK" evidence="12">
    <location>
        <begin position="80"/>
        <end position="112"/>
    </location>
</feature>
<keyword evidence="12" id="KW-0040">ANK repeat</keyword>
<evidence type="ECO:0000256" key="1">
    <source>
        <dbReference type="ARBA" id="ARBA00001946"/>
    </source>
</evidence>
<dbReference type="InterPro" id="IPR003591">
    <property type="entry name" value="Leu-rich_rpt_typical-subtyp"/>
</dbReference>
<dbReference type="GO" id="GO:0004674">
    <property type="term" value="F:protein serine/threonine kinase activity"/>
    <property type="evidence" value="ECO:0007669"/>
    <property type="project" value="UniProtKB-KW"/>
</dbReference>
<dbReference type="InterPro" id="IPR002110">
    <property type="entry name" value="Ankyrin_rpt"/>
</dbReference>
<dbReference type="PROSITE" id="PS50297">
    <property type="entry name" value="ANK_REP_REGION"/>
    <property type="match status" value="2"/>
</dbReference>
<dbReference type="PROSITE" id="PS50011">
    <property type="entry name" value="PROTEIN_KINASE_DOM"/>
    <property type="match status" value="1"/>
</dbReference>
<dbReference type="InterPro" id="IPR011009">
    <property type="entry name" value="Kinase-like_dom_sf"/>
</dbReference>
<evidence type="ECO:0000256" key="13">
    <source>
        <dbReference type="PROSITE-ProRule" id="PRU10141"/>
    </source>
</evidence>
<dbReference type="InterPro" id="IPR001611">
    <property type="entry name" value="Leu-rich_rpt"/>
</dbReference>
<keyword evidence="3" id="KW-0723">Serine/threonine-protein kinase</keyword>
<evidence type="ECO:0000256" key="7">
    <source>
        <dbReference type="ARBA" id="ARBA00022741"/>
    </source>
</evidence>
<dbReference type="InterPro" id="IPR036388">
    <property type="entry name" value="WH-like_DNA-bd_sf"/>
</dbReference>
<dbReference type="InterPro" id="IPR053215">
    <property type="entry name" value="TKL_Ser/Thr_kinase"/>
</dbReference>
<dbReference type="Proteomes" id="UP000007879">
    <property type="component" value="Unassembled WGS sequence"/>
</dbReference>
<dbReference type="InterPro" id="IPR032675">
    <property type="entry name" value="LRR_dom_sf"/>
</dbReference>
<keyword evidence="7 13" id="KW-0547">Nucleotide-binding</keyword>
<keyword evidence="17" id="KW-1185">Reference proteome</keyword>
<dbReference type="Gene3D" id="3.30.200.20">
    <property type="entry name" value="Phosphorylase Kinase, domain 1"/>
    <property type="match status" value="1"/>
</dbReference>
<dbReference type="RefSeq" id="XP_019861677.1">
    <property type="nucleotide sequence ID" value="XM_020006118.1"/>
</dbReference>
<dbReference type="Gene3D" id="3.80.10.10">
    <property type="entry name" value="Ribonuclease Inhibitor"/>
    <property type="match status" value="1"/>
</dbReference>
<evidence type="ECO:0000256" key="10">
    <source>
        <dbReference type="ARBA" id="ARBA00047899"/>
    </source>
</evidence>
<evidence type="ECO:0000256" key="12">
    <source>
        <dbReference type="PROSITE-ProRule" id="PRU00023"/>
    </source>
</evidence>
<dbReference type="SMART" id="SM00364">
    <property type="entry name" value="LRR_BAC"/>
    <property type="match status" value="3"/>
</dbReference>
<dbReference type="PROSITE" id="PS50088">
    <property type="entry name" value="ANK_REPEAT"/>
    <property type="match status" value="2"/>
</dbReference>
<dbReference type="InterPro" id="IPR017441">
    <property type="entry name" value="Protein_kinase_ATP_BS"/>
</dbReference>
<keyword evidence="8" id="KW-0418">Kinase</keyword>
<dbReference type="InterPro" id="IPR000719">
    <property type="entry name" value="Prot_kinase_dom"/>
</dbReference>
<protein>
    <recommendedName>
        <fullName evidence="2">non-specific serine/threonine protein kinase</fullName>
        <ecNumber evidence="2">2.7.11.1</ecNumber>
    </recommendedName>
</protein>
<organism evidence="16 17">
    <name type="scientific">Amphimedon queenslandica</name>
    <name type="common">Sponge</name>
    <dbReference type="NCBI Taxonomy" id="400682"/>
    <lineage>
        <taxon>Eukaryota</taxon>
        <taxon>Metazoa</taxon>
        <taxon>Porifera</taxon>
        <taxon>Demospongiae</taxon>
        <taxon>Heteroscleromorpha</taxon>
        <taxon>Haplosclerida</taxon>
        <taxon>Niphatidae</taxon>
        <taxon>Amphimedon</taxon>
    </lineage>
</organism>
<dbReference type="Pfam" id="PF00069">
    <property type="entry name" value="Pkinase"/>
    <property type="match status" value="1"/>
</dbReference>
<evidence type="ECO:0000256" key="2">
    <source>
        <dbReference type="ARBA" id="ARBA00012513"/>
    </source>
</evidence>
<dbReference type="Pfam" id="PF13855">
    <property type="entry name" value="LRR_8"/>
    <property type="match status" value="2"/>
</dbReference>
<feature type="domain" description="Roc" evidence="15">
    <location>
        <begin position="488"/>
        <end position="672"/>
    </location>
</feature>
<dbReference type="InterPro" id="IPR020859">
    <property type="entry name" value="ROC"/>
</dbReference>
<evidence type="ECO:0000313" key="16">
    <source>
        <dbReference type="EnsemblMetazoa" id="XP_019861677.1"/>
    </source>
</evidence>
<dbReference type="SMART" id="SM00369">
    <property type="entry name" value="LRR_TYP"/>
    <property type="match status" value="2"/>
</dbReference>
<dbReference type="GO" id="GO:0005525">
    <property type="term" value="F:GTP binding"/>
    <property type="evidence" value="ECO:0007669"/>
    <property type="project" value="UniProtKB-KW"/>
</dbReference>
<evidence type="ECO:0000259" key="15">
    <source>
        <dbReference type="PROSITE" id="PS51424"/>
    </source>
</evidence>
<proteinExistence type="predicted"/>
<dbReference type="PANTHER" id="PTHR45756:SF1">
    <property type="entry name" value="PROTEIN KINASE DOMAIN CONTAINING PROTEIN"/>
    <property type="match status" value="1"/>
</dbReference>
<dbReference type="GeneID" id="100641317"/>
<comment type="cofactor">
    <cofactor evidence="1">
        <name>Mg(2+)</name>
        <dbReference type="ChEBI" id="CHEBI:18420"/>
    </cofactor>
</comment>
<dbReference type="Gene3D" id="1.10.510.10">
    <property type="entry name" value="Transferase(Phosphotransferase) domain 1"/>
    <property type="match status" value="1"/>
</dbReference>
<name>A0AAN0JWV5_AMPQE</name>
<dbReference type="SUPFAM" id="SSF52540">
    <property type="entry name" value="P-loop containing nucleoside triphosphate hydrolases"/>
    <property type="match status" value="1"/>
</dbReference>
<dbReference type="InterPro" id="IPR036770">
    <property type="entry name" value="Ankyrin_rpt-contain_sf"/>
</dbReference>
<dbReference type="SUPFAM" id="SSF56112">
    <property type="entry name" value="Protein kinase-like (PK-like)"/>
    <property type="match status" value="1"/>
</dbReference>
<dbReference type="Pfam" id="PF16095">
    <property type="entry name" value="COR-A"/>
    <property type="match status" value="1"/>
</dbReference>
<evidence type="ECO:0000256" key="4">
    <source>
        <dbReference type="ARBA" id="ARBA00022614"/>
    </source>
</evidence>
<evidence type="ECO:0000256" key="9">
    <source>
        <dbReference type="ARBA" id="ARBA00022840"/>
    </source>
</evidence>
<dbReference type="Gene3D" id="3.40.50.300">
    <property type="entry name" value="P-loop containing nucleotide triphosphate hydrolases"/>
    <property type="match status" value="1"/>
</dbReference>
<evidence type="ECO:0000313" key="17">
    <source>
        <dbReference type="Proteomes" id="UP000007879"/>
    </source>
</evidence>
<dbReference type="PANTHER" id="PTHR45756">
    <property type="entry name" value="PALMITOYLTRANSFERASE"/>
    <property type="match status" value="1"/>
</dbReference>
<dbReference type="Pfam" id="PF08477">
    <property type="entry name" value="Roc"/>
    <property type="match status" value="1"/>
</dbReference>
<dbReference type="PROSITE" id="PS51450">
    <property type="entry name" value="LRR"/>
    <property type="match status" value="2"/>
</dbReference>
<dbReference type="Gene3D" id="1.25.40.20">
    <property type="entry name" value="Ankyrin repeat-containing domain"/>
    <property type="match status" value="1"/>
</dbReference>
<evidence type="ECO:0000256" key="3">
    <source>
        <dbReference type="ARBA" id="ARBA00022527"/>
    </source>
</evidence>
<reference evidence="17" key="1">
    <citation type="journal article" date="2010" name="Nature">
        <title>The Amphimedon queenslandica genome and the evolution of animal complexity.</title>
        <authorList>
            <person name="Srivastava M."/>
            <person name="Simakov O."/>
            <person name="Chapman J."/>
            <person name="Fahey B."/>
            <person name="Gauthier M.E."/>
            <person name="Mitros T."/>
            <person name="Richards G.S."/>
            <person name="Conaco C."/>
            <person name="Dacre M."/>
            <person name="Hellsten U."/>
            <person name="Larroux C."/>
            <person name="Putnam N.H."/>
            <person name="Stanke M."/>
            <person name="Adamska M."/>
            <person name="Darling A."/>
            <person name="Degnan S.M."/>
            <person name="Oakley T.H."/>
            <person name="Plachetzki D.C."/>
            <person name="Zhai Y."/>
            <person name="Adamski M."/>
            <person name="Calcino A."/>
            <person name="Cummins S.F."/>
            <person name="Goodstein D.M."/>
            <person name="Harris C."/>
            <person name="Jackson D.J."/>
            <person name="Leys S.P."/>
            <person name="Shu S."/>
            <person name="Woodcroft B.J."/>
            <person name="Vervoort M."/>
            <person name="Kosik K.S."/>
            <person name="Manning G."/>
            <person name="Degnan B.M."/>
            <person name="Rokhsar D.S."/>
        </authorList>
    </citation>
    <scope>NUCLEOTIDE SEQUENCE [LARGE SCALE GENOMIC DNA]</scope>
</reference>
<dbReference type="EC" id="2.7.11.1" evidence="2"/>
<dbReference type="Gene3D" id="3.30.70.1390">
    <property type="entry name" value="ROC domain from the Parkinson's disease-associated leucine-rich repeat kinase 2"/>
    <property type="match status" value="1"/>
</dbReference>
<evidence type="ECO:0000259" key="14">
    <source>
        <dbReference type="PROSITE" id="PS50011"/>
    </source>
</evidence>
<feature type="repeat" description="ANK" evidence="12">
    <location>
        <begin position="47"/>
        <end position="79"/>
    </location>
</feature>
<dbReference type="SUPFAM" id="SSF48403">
    <property type="entry name" value="Ankyrin repeat"/>
    <property type="match status" value="1"/>
</dbReference>
<dbReference type="EnsemblMetazoa" id="XM_020006118.1">
    <property type="protein sequence ID" value="XP_019861677.1"/>
    <property type="gene ID" value="LOC100641317"/>
</dbReference>
<evidence type="ECO:0000256" key="8">
    <source>
        <dbReference type="ARBA" id="ARBA00022777"/>
    </source>
</evidence>
<dbReference type="SMART" id="SM00248">
    <property type="entry name" value="ANK"/>
    <property type="match status" value="3"/>
</dbReference>
<dbReference type="Pfam" id="PF12796">
    <property type="entry name" value="Ank_2"/>
    <property type="match status" value="1"/>
</dbReference>
<comment type="catalytic activity">
    <reaction evidence="11">
        <text>L-seryl-[protein] + ATP = O-phospho-L-seryl-[protein] + ADP + H(+)</text>
        <dbReference type="Rhea" id="RHEA:17989"/>
        <dbReference type="Rhea" id="RHEA-COMP:9863"/>
        <dbReference type="Rhea" id="RHEA-COMP:11604"/>
        <dbReference type="ChEBI" id="CHEBI:15378"/>
        <dbReference type="ChEBI" id="CHEBI:29999"/>
        <dbReference type="ChEBI" id="CHEBI:30616"/>
        <dbReference type="ChEBI" id="CHEBI:83421"/>
        <dbReference type="ChEBI" id="CHEBI:456216"/>
        <dbReference type="EC" id="2.7.11.1"/>
    </reaction>
</comment>
<dbReference type="GO" id="GO:0005524">
    <property type="term" value="F:ATP binding"/>
    <property type="evidence" value="ECO:0007669"/>
    <property type="project" value="UniProtKB-UniRule"/>
</dbReference>
<sequence>MAGVMQDDAKLLHKFCHDGKIEKIKDFVATVEPEILFNLLNNRRGVFGYTPLHEAVSGNRLKVIPYLIEQGANVNAKANSGYTPLHLAAIVGHIECVRVLLDCSADVSLTDDYGKTPRQTASLGKNSNIVRLLRSKEIIKEVKTNGDNLTELLRVRIDDLEPHCLEDALTAAVEVGNHFNVGRLVVKGAKNIQQALEDSKRLQKHEARAMLLLVIAAQTNDRDLVLKLFGVPAQKNTTHPLANDDDFSEVQKAVISGRVSTVVPIEIARRHQSSVVREELLLRTDVNQEEGSVYWHGLRLLVLDLSWIRRIHWVKRLRLARNGFQAIPNEIGDYLKQVVKLDFQRNELVTVPCCLFELPSLNELNLSNNKLIEIPYVHEWSPGLTVLDLSSNELSSLPADIVAPSIRTLNISYNCFRTVPLSVCSFKSLQHLNISFNKNICSLPVEMGRLQNLIKLVTDGLKDLSDPPRNMQRDARDCVRYLNNKLRSARRFYQMKLMLLGKQNCGKTTLVARLQGLDVGINQSTVGVDVSKWHYAGGLGRKKIEYQFSIWDFGGQEEYCAIYQCFLSERSMYLLAWNVQDGEEGIQELKPWLDNIALRAPRSCVLIVGTHLDSVEEGDRPEVDKLLEKVAELVQTYQNKLLVPEVLAVGLMNRLENIELLREAIYNQATKYRGKRSLPIMGQEIPASYIKLNEELEKVQEEVRKGLRDPVMTVAQFRNLVHKLNLTDLCSDEELRTATLFLNDIGTILHYDDRSHGINELYFIDLQWFYKVMCEIVTVREKNSFIKNGIFYSRNVPFLFRDPKFQWEYFERYLTLLDRFEIALPLNNRQILIPSMLPDERPEKADIPYDKSAPLYIRFINFQSSSPPGFWSRLISCIMHTVPQVCRALDVLADHSNETDSTPDEDTIPGVPPMPNVTDEMSAQMISSPVLSPSSNQFLLPNINCFIVDEDDEDPKPLKPKDIELLYWKSGIVYKGPDLSFGVESLRKSKVLAGTNRDGIVILASPNSKGTKLICQLVDIILNLIYEWYPGLEENSVNSGVEQRVPCYECRKLGREKPFEFKIDQYMSIITSSRPQIECGYERDAARNHKVSLVDIMPDLLLQDFDADYLLKSEEIKFQEDKDSLLGEGGFGKVYRGKFHGKSVAIKKYLTRQEEAFNELRHEAKLLQKSYHPSIVCLVGVNVHPLTALILEEAPMGSLDRHLIKESTPIPRLTMFRIAAQVAAALRFLHQHGIIFRSLKAANVLLWSLDETSLCHSKLTDFGIATHLAPLGVMGIQGDKCVIAPEVLYIGQKRTIYNHKADIFSFGMLLYQMIARRHPFHNVQPVRIDTKVVQGDRPSTVDMPIAETGYFFLTRLMEKCWKDKADDRPETSELISDVSKVTFQSIM</sequence>
<feature type="binding site" evidence="13">
    <location>
        <position position="1148"/>
    </location>
    <ligand>
        <name>ATP</name>
        <dbReference type="ChEBI" id="CHEBI:30616"/>
    </ligand>
</feature>
<dbReference type="InterPro" id="IPR027417">
    <property type="entry name" value="P-loop_NTPase"/>
</dbReference>
<comment type="catalytic activity">
    <reaction evidence="10">
        <text>L-threonyl-[protein] + ATP = O-phospho-L-threonyl-[protein] + ADP + H(+)</text>
        <dbReference type="Rhea" id="RHEA:46608"/>
        <dbReference type="Rhea" id="RHEA-COMP:11060"/>
        <dbReference type="Rhea" id="RHEA-COMP:11605"/>
        <dbReference type="ChEBI" id="CHEBI:15378"/>
        <dbReference type="ChEBI" id="CHEBI:30013"/>
        <dbReference type="ChEBI" id="CHEBI:30616"/>
        <dbReference type="ChEBI" id="CHEBI:61977"/>
        <dbReference type="ChEBI" id="CHEBI:456216"/>
        <dbReference type="EC" id="2.7.11.1"/>
    </reaction>
</comment>
<dbReference type="Gene3D" id="1.10.10.10">
    <property type="entry name" value="Winged helix-like DNA-binding domain superfamily/Winged helix DNA-binding domain"/>
    <property type="match status" value="1"/>
</dbReference>
<feature type="domain" description="Protein kinase" evidence="14">
    <location>
        <begin position="1120"/>
        <end position="1383"/>
    </location>
</feature>
<keyword evidence="5" id="KW-0808">Transferase</keyword>
<keyword evidence="4" id="KW-0433">Leucine-rich repeat</keyword>
<evidence type="ECO:0000256" key="11">
    <source>
        <dbReference type="ARBA" id="ARBA00048679"/>
    </source>
</evidence>